<keyword evidence="2 5" id="KW-0812">Transmembrane</keyword>
<dbReference type="Pfam" id="PF00335">
    <property type="entry name" value="Tetraspanin"/>
    <property type="match status" value="1"/>
</dbReference>
<dbReference type="AlphaFoldDB" id="A0A9Q0WM40"/>
<comment type="caution">
    <text evidence="6">The sequence shown here is derived from an EMBL/GenBank/DDBJ whole genome shotgun (WGS) entry which is preliminary data.</text>
</comment>
<evidence type="ECO:0000256" key="3">
    <source>
        <dbReference type="ARBA" id="ARBA00022989"/>
    </source>
</evidence>
<reference evidence="6" key="2">
    <citation type="journal article" date="2023" name="Int. J. Mol. Sci.">
        <title>De Novo Assembly and Annotation of 11 Diverse Shrub Willow (Salix) Genomes Reveals Novel Gene Organization in Sex-Linked Regions.</title>
        <authorList>
            <person name="Hyden B."/>
            <person name="Feng K."/>
            <person name="Yates T.B."/>
            <person name="Jawdy S."/>
            <person name="Cereghino C."/>
            <person name="Smart L.B."/>
            <person name="Muchero W."/>
        </authorList>
    </citation>
    <scope>NUCLEOTIDE SEQUENCE</scope>
    <source>
        <tissue evidence="6">Shoot tip</tissue>
    </source>
</reference>
<name>A0A9Q0WM40_SALPP</name>
<feature type="transmembrane region" description="Helical" evidence="5">
    <location>
        <begin position="12"/>
        <end position="33"/>
    </location>
</feature>
<dbReference type="GO" id="GO:0016020">
    <property type="term" value="C:membrane"/>
    <property type="evidence" value="ECO:0007669"/>
    <property type="project" value="UniProtKB-SubCell"/>
</dbReference>
<evidence type="ECO:0000256" key="1">
    <source>
        <dbReference type="ARBA" id="ARBA00004141"/>
    </source>
</evidence>
<protein>
    <submittedName>
        <fullName evidence="6">TETRASPANIN-19-LIKE</fullName>
    </submittedName>
</protein>
<feature type="transmembrane region" description="Helical" evidence="5">
    <location>
        <begin position="142"/>
        <end position="166"/>
    </location>
</feature>
<evidence type="ECO:0000256" key="4">
    <source>
        <dbReference type="ARBA" id="ARBA00023136"/>
    </source>
</evidence>
<dbReference type="EMBL" id="JAPFFK010000003">
    <property type="protein sequence ID" value="KAJ6769820.1"/>
    <property type="molecule type" value="Genomic_DNA"/>
</dbReference>
<evidence type="ECO:0000313" key="7">
    <source>
        <dbReference type="Proteomes" id="UP001151532"/>
    </source>
</evidence>
<organism evidence="6 7">
    <name type="scientific">Salix purpurea</name>
    <name type="common">Purple osier willow</name>
    <dbReference type="NCBI Taxonomy" id="77065"/>
    <lineage>
        <taxon>Eukaryota</taxon>
        <taxon>Viridiplantae</taxon>
        <taxon>Streptophyta</taxon>
        <taxon>Embryophyta</taxon>
        <taxon>Tracheophyta</taxon>
        <taxon>Spermatophyta</taxon>
        <taxon>Magnoliopsida</taxon>
        <taxon>eudicotyledons</taxon>
        <taxon>Gunneridae</taxon>
        <taxon>Pentapetalae</taxon>
        <taxon>rosids</taxon>
        <taxon>fabids</taxon>
        <taxon>Malpighiales</taxon>
        <taxon>Salicaceae</taxon>
        <taxon>Saliceae</taxon>
        <taxon>Salix</taxon>
    </lineage>
</organism>
<proteinExistence type="predicted"/>
<evidence type="ECO:0000256" key="5">
    <source>
        <dbReference type="SAM" id="Phobius"/>
    </source>
</evidence>
<feature type="transmembrane region" description="Helical" evidence="5">
    <location>
        <begin position="87"/>
        <end position="110"/>
    </location>
</feature>
<comment type="subcellular location">
    <subcellularLocation>
        <location evidence="1">Membrane</location>
        <topology evidence="1">Multi-pass membrane protein</topology>
    </subcellularLocation>
</comment>
<dbReference type="Proteomes" id="UP001151532">
    <property type="component" value="Chromosome 11"/>
</dbReference>
<accession>A0A9Q0WM40</accession>
<gene>
    <name evidence="6" type="ORF">OIU79_020644</name>
</gene>
<sequence length="218" mass="24857">MARVARTCLRSILKIVNSTLGLFGIAMILYGLWMLRVWKRDMESPSFDDFDYTALWFIYTFLSIGATLCLITCLGHISAESSNGFCLSCYMVIIFLLLLLETLVAADILLNSDWEKDLPEDPTGRLHDFREFVESNFDFFKWIAMLIILVQGSCQQGFSILLAMILRALGPNNGSKHDIDEEYTSARLPLINPHLQTPQYVVGEPRFTTKNDAWNINK</sequence>
<dbReference type="InterPro" id="IPR018499">
    <property type="entry name" value="Tetraspanin/Peripherin"/>
</dbReference>
<dbReference type="OrthoDB" id="1712901at2759"/>
<evidence type="ECO:0000313" key="6">
    <source>
        <dbReference type="EMBL" id="KAJ6769820.1"/>
    </source>
</evidence>
<evidence type="ECO:0000256" key="2">
    <source>
        <dbReference type="ARBA" id="ARBA00022692"/>
    </source>
</evidence>
<keyword evidence="7" id="KW-1185">Reference proteome</keyword>
<keyword evidence="3 5" id="KW-1133">Transmembrane helix</keyword>
<feature type="transmembrane region" description="Helical" evidence="5">
    <location>
        <begin position="53"/>
        <end position="75"/>
    </location>
</feature>
<keyword evidence="4 5" id="KW-0472">Membrane</keyword>
<reference evidence="6" key="1">
    <citation type="submission" date="2022-11" db="EMBL/GenBank/DDBJ databases">
        <authorList>
            <person name="Hyden B.L."/>
            <person name="Feng K."/>
            <person name="Yates T."/>
            <person name="Jawdy S."/>
            <person name="Smart L.B."/>
            <person name="Muchero W."/>
        </authorList>
    </citation>
    <scope>NUCLEOTIDE SEQUENCE</scope>
    <source>
        <tissue evidence="6">Shoot tip</tissue>
    </source>
</reference>